<evidence type="ECO:0000256" key="5">
    <source>
        <dbReference type="SAM" id="MobiDB-lite"/>
    </source>
</evidence>
<keyword evidence="8" id="KW-1185">Reference proteome</keyword>
<proteinExistence type="predicted"/>
<organism evidence="7 8">
    <name type="scientific">Urochloa decumbens</name>
    <dbReference type="NCBI Taxonomy" id="240449"/>
    <lineage>
        <taxon>Eukaryota</taxon>
        <taxon>Viridiplantae</taxon>
        <taxon>Streptophyta</taxon>
        <taxon>Embryophyta</taxon>
        <taxon>Tracheophyta</taxon>
        <taxon>Spermatophyta</taxon>
        <taxon>Magnoliopsida</taxon>
        <taxon>Liliopsida</taxon>
        <taxon>Poales</taxon>
        <taxon>Poaceae</taxon>
        <taxon>PACMAD clade</taxon>
        <taxon>Panicoideae</taxon>
        <taxon>Panicodae</taxon>
        <taxon>Paniceae</taxon>
        <taxon>Melinidinae</taxon>
        <taxon>Urochloa</taxon>
    </lineage>
</organism>
<name>A0ABC9A1J9_9POAL</name>
<comment type="subcellular location">
    <subcellularLocation>
        <location evidence="2">Cytoplasm</location>
    </subcellularLocation>
    <subcellularLocation>
        <location evidence="1">Nucleus</location>
    </subcellularLocation>
</comment>
<dbReference type="InterPro" id="IPR045203">
    <property type="entry name" value="RanGAP1/2"/>
</dbReference>
<evidence type="ECO:0000256" key="1">
    <source>
        <dbReference type="ARBA" id="ARBA00004123"/>
    </source>
</evidence>
<reference evidence="8" key="1">
    <citation type="submission" date="2024-06" db="EMBL/GenBank/DDBJ databases">
        <authorList>
            <person name="Ryan C."/>
        </authorList>
    </citation>
    <scope>NUCLEOTIDE SEQUENCE [LARGE SCALE GENOMIC DNA]</scope>
</reference>
<evidence type="ECO:0000259" key="6">
    <source>
        <dbReference type="Pfam" id="PF13943"/>
    </source>
</evidence>
<evidence type="ECO:0000256" key="3">
    <source>
        <dbReference type="ARBA" id="ARBA00022490"/>
    </source>
</evidence>
<dbReference type="InterPro" id="IPR025265">
    <property type="entry name" value="WPP_dom"/>
</dbReference>
<gene>
    <name evidence="7" type="ORF">URODEC1_LOCUS49531</name>
</gene>
<evidence type="ECO:0000313" key="8">
    <source>
        <dbReference type="Proteomes" id="UP001497457"/>
    </source>
</evidence>
<dbReference type="GO" id="GO:0005634">
    <property type="term" value="C:nucleus"/>
    <property type="evidence" value="ECO:0007669"/>
    <property type="project" value="UniProtKB-SubCell"/>
</dbReference>
<dbReference type="AlphaFoldDB" id="A0ABC9A1J9"/>
<feature type="region of interest" description="Disordered" evidence="5">
    <location>
        <begin position="369"/>
        <end position="396"/>
    </location>
</feature>
<keyword evidence="3" id="KW-0963">Cytoplasm</keyword>
<dbReference type="Proteomes" id="UP001497457">
    <property type="component" value="Chromosome 2b"/>
</dbReference>
<sequence length="396" mass="43510">MLIRGAPPLGGCLKLLDFHMDSTPEDSQSRTPPPVKLWPPGNWTRKELIDSLEKELSTEPFDDSHGLLSREEAHKNAKRIEKACFAIADKHSKEHDDYGISVMSLYTDNSLKMRSELQKTIPRGNTAFEGLAERLLLHGAFSNRCTRDTPSLEEFKTKPLLCPLTGLGRSYKRICLNKSFGTTDGTSAAPICLKGPALRDNLVSVDAGVALSETTGKLTYPISRYRSNLNLESMGTTTIEPAPLSELLTPRNEITDKASRASGKCLTESKLPEKLSETENKLDGDGALIAAKTSKQSHEDQEELQVSTDILRRVGAWFLKHAATGEPGFVLPSIIGNVIRKEGVDELKKILKDDTDLLAMLGFVAENEPEEEARANDREEVDAGGDVVTKNPRCVN</sequence>
<reference evidence="7 8" key="2">
    <citation type="submission" date="2024-10" db="EMBL/GenBank/DDBJ databases">
        <authorList>
            <person name="Ryan C."/>
        </authorList>
    </citation>
    <scope>NUCLEOTIDE SEQUENCE [LARGE SCALE GENOMIC DNA]</scope>
</reference>
<dbReference type="PANTHER" id="PTHR46761">
    <property type="entry name" value="RAN GTPASE-ACTIVATING PROTEIN 1"/>
    <property type="match status" value="1"/>
</dbReference>
<accession>A0ABC9A1J9</accession>
<dbReference type="GO" id="GO:0005737">
    <property type="term" value="C:cytoplasm"/>
    <property type="evidence" value="ECO:0007669"/>
    <property type="project" value="UniProtKB-SubCell"/>
</dbReference>
<dbReference type="Gene3D" id="1.10.246.200">
    <property type="entry name" value="WPP domain"/>
    <property type="match status" value="1"/>
</dbReference>
<protein>
    <recommendedName>
        <fullName evidence="6">WPP domain-containing protein</fullName>
    </recommendedName>
</protein>
<dbReference type="Pfam" id="PF13943">
    <property type="entry name" value="WPP"/>
    <property type="match status" value="1"/>
</dbReference>
<dbReference type="PANTHER" id="PTHR46761:SF2">
    <property type="entry name" value="RAN GTPASE-ACTIVATING PROTEIN 1"/>
    <property type="match status" value="1"/>
</dbReference>
<keyword evidence="4" id="KW-0539">Nucleus</keyword>
<evidence type="ECO:0000256" key="2">
    <source>
        <dbReference type="ARBA" id="ARBA00004496"/>
    </source>
</evidence>
<feature type="domain" description="WPP" evidence="6">
    <location>
        <begin position="35"/>
        <end position="120"/>
    </location>
</feature>
<evidence type="ECO:0000313" key="7">
    <source>
        <dbReference type="EMBL" id="CAL4969275.1"/>
    </source>
</evidence>
<dbReference type="InterPro" id="IPR038214">
    <property type="entry name" value="WPP_sf"/>
</dbReference>
<evidence type="ECO:0000256" key="4">
    <source>
        <dbReference type="ARBA" id="ARBA00023242"/>
    </source>
</evidence>
<dbReference type="EMBL" id="OZ075112">
    <property type="protein sequence ID" value="CAL4969275.1"/>
    <property type="molecule type" value="Genomic_DNA"/>
</dbReference>